<keyword evidence="6 7" id="KW-0472">Membrane</keyword>
<feature type="transmembrane region" description="Helical" evidence="7">
    <location>
        <begin position="55"/>
        <end position="72"/>
    </location>
</feature>
<dbReference type="Gene3D" id="1.20.1250.20">
    <property type="entry name" value="MFS general substrate transporter like domains"/>
    <property type="match status" value="1"/>
</dbReference>
<feature type="domain" description="Major facilitator superfamily (MFS) profile" evidence="8">
    <location>
        <begin position="1"/>
        <end position="405"/>
    </location>
</feature>
<gene>
    <name evidence="9" type="ORF">SAMN03003324_01799</name>
</gene>
<feature type="transmembrane region" description="Helical" evidence="7">
    <location>
        <begin position="149"/>
        <end position="170"/>
    </location>
</feature>
<evidence type="ECO:0000256" key="1">
    <source>
        <dbReference type="ARBA" id="ARBA00004651"/>
    </source>
</evidence>
<keyword evidence="4 7" id="KW-0812">Transmembrane</keyword>
<evidence type="ECO:0000256" key="3">
    <source>
        <dbReference type="ARBA" id="ARBA00022475"/>
    </source>
</evidence>
<feature type="transmembrane region" description="Helical" evidence="7">
    <location>
        <begin position="21"/>
        <end position="43"/>
    </location>
</feature>
<feature type="transmembrane region" description="Helical" evidence="7">
    <location>
        <begin position="222"/>
        <end position="247"/>
    </location>
</feature>
<dbReference type="EMBL" id="FONS01000003">
    <property type="protein sequence ID" value="SFE91745.1"/>
    <property type="molecule type" value="Genomic_DNA"/>
</dbReference>
<dbReference type="GO" id="GO:0005886">
    <property type="term" value="C:plasma membrane"/>
    <property type="evidence" value="ECO:0007669"/>
    <property type="project" value="UniProtKB-SubCell"/>
</dbReference>
<feature type="transmembrane region" description="Helical" evidence="7">
    <location>
        <begin position="84"/>
        <end position="106"/>
    </location>
</feature>
<dbReference type="InterPro" id="IPR036259">
    <property type="entry name" value="MFS_trans_sf"/>
</dbReference>
<evidence type="ECO:0000256" key="5">
    <source>
        <dbReference type="ARBA" id="ARBA00022989"/>
    </source>
</evidence>
<keyword evidence="3" id="KW-1003">Cell membrane</keyword>
<comment type="subcellular location">
    <subcellularLocation>
        <location evidence="1">Cell membrane</location>
        <topology evidence="1">Multi-pass membrane protein</topology>
    </subcellularLocation>
</comment>
<dbReference type="SUPFAM" id="SSF103473">
    <property type="entry name" value="MFS general substrate transporter"/>
    <property type="match status" value="1"/>
</dbReference>
<evidence type="ECO:0000256" key="6">
    <source>
        <dbReference type="ARBA" id="ARBA00023136"/>
    </source>
</evidence>
<dbReference type="InterPro" id="IPR020846">
    <property type="entry name" value="MFS_dom"/>
</dbReference>
<feature type="transmembrane region" description="Helical" evidence="7">
    <location>
        <begin position="352"/>
        <end position="375"/>
    </location>
</feature>
<dbReference type="InterPro" id="IPR011701">
    <property type="entry name" value="MFS"/>
</dbReference>
<evidence type="ECO:0000256" key="4">
    <source>
        <dbReference type="ARBA" id="ARBA00022692"/>
    </source>
</evidence>
<feature type="transmembrane region" description="Helical" evidence="7">
    <location>
        <begin position="315"/>
        <end position="340"/>
    </location>
</feature>
<organism evidence="9 10">
    <name type="scientific">Pedobacter antarcticus</name>
    <dbReference type="NCBI Taxonomy" id="34086"/>
    <lineage>
        <taxon>Bacteria</taxon>
        <taxon>Pseudomonadati</taxon>
        <taxon>Bacteroidota</taxon>
        <taxon>Sphingobacteriia</taxon>
        <taxon>Sphingobacteriales</taxon>
        <taxon>Sphingobacteriaceae</taxon>
        <taxon>Pedobacter</taxon>
    </lineage>
</organism>
<keyword evidence="5 7" id="KW-1133">Transmembrane helix</keyword>
<evidence type="ECO:0000256" key="2">
    <source>
        <dbReference type="ARBA" id="ARBA00022448"/>
    </source>
</evidence>
<protein>
    <submittedName>
        <fullName evidence="9">Predicted arabinose efflux permease, MFS family</fullName>
    </submittedName>
</protein>
<dbReference type="InterPro" id="IPR050171">
    <property type="entry name" value="MFS_Transporters"/>
</dbReference>
<feature type="transmembrane region" description="Helical" evidence="7">
    <location>
        <begin position="112"/>
        <end position="137"/>
    </location>
</feature>
<evidence type="ECO:0000313" key="9">
    <source>
        <dbReference type="EMBL" id="SFE91745.1"/>
    </source>
</evidence>
<dbReference type="RefSeq" id="WP_074963954.1">
    <property type="nucleotide sequence ID" value="NZ_FONS01000003.1"/>
</dbReference>
<dbReference type="Proteomes" id="UP000183129">
    <property type="component" value="Unassembled WGS sequence"/>
</dbReference>
<dbReference type="PROSITE" id="PS50850">
    <property type="entry name" value="MFS"/>
    <property type="match status" value="1"/>
</dbReference>
<reference evidence="9 10" key="1">
    <citation type="submission" date="2016-10" db="EMBL/GenBank/DDBJ databases">
        <authorList>
            <person name="de Groot N.N."/>
        </authorList>
    </citation>
    <scope>NUCLEOTIDE SEQUENCE [LARGE SCALE GENOMIC DNA]</scope>
    <source>
        <strain evidence="9 10">ATCC 51969</strain>
    </source>
</reference>
<dbReference type="STRING" id="34086.SAMN04488084_10213"/>
<evidence type="ECO:0000313" key="10">
    <source>
        <dbReference type="Proteomes" id="UP000183129"/>
    </source>
</evidence>
<evidence type="ECO:0000256" key="7">
    <source>
        <dbReference type="SAM" id="Phobius"/>
    </source>
</evidence>
<dbReference type="GO" id="GO:0022857">
    <property type="term" value="F:transmembrane transporter activity"/>
    <property type="evidence" value="ECO:0007669"/>
    <property type="project" value="InterPro"/>
</dbReference>
<keyword evidence="2" id="KW-0813">Transport</keyword>
<dbReference type="PANTHER" id="PTHR23517">
    <property type="entry name" value="RESISTANCE PROTEIN MDTM, PUTATIVE-RELATED-RELATED"/>
    <property type="match status" value="1"/>
</dbReference>
<dbReference type="Pfam" id="PF07690">
    <property type="entry name" value="MFS_1"/>
    <property type="match status" value="1"/>
</dbReference>
<feature type="transmembrane region" description="Helical" evidence="7">
    <location>
        <begin position="182"/>
        <end position="201"/>
    </location>
</feature>
<sequence>MLTKIITTYKTSFSGLSRETWLLSTVMLINRSSSMAVPFMSLYMTQYLDRSPSDAGLIITLFGVGSIAGAAAGGKLTDMIGFRLVQILASVIGGLFFILYASIIHFDTLCLLTLVISFFSEAFRPANFAAIATYAAPGTQTRSYSLNRLATNLGWAVGSGIGGIVASFSYPMLFILDGTVSMLSGLLIVILLPAAVARVAIDKPEPSDQEMLGTEIMKPWKDVLFVKFLLLTTMLTTCFFLMFRVVPLYYKTVWHINELHIGLILGFNGLIIAAFEMVMISKIQNKRSGTYYIVKGVLLIALAYLMLMLPGFTPVMVALISIVLFTMGEMFALPFINTFVMSRSNSYNRGQYAAGYTLSWSVAQVIGPSAGFYLAERLGYSWLWVMIIVLLLLCANGFRLLGRRMDY</sequence>
<feature type="transmembrane region" description="Helical" evidence="7">
    <location>
        <begin position="292"/>
        <end position="309"/>
    </location>
</feature>
<name>A0A1I2EFU7_9SPHI</name>
<feature type="transmembrane region" description="Helical" evidence="7">
    <location>
        <begin position="381"/>
        <end position="401"/>
    </location>
</feature>
<evidence type="ECO:0000259" key="8">
    <source>
        <dbReference type="PROSITE" id="PS50850"/>
    </source>
</evidence>
<accession>A0A1I2EFU7</accession>
<dbReference type="AlphaFoldDB" id="A0A1I2EFU7"/>
<feature type="transmembrane region" description="Helical" evidence="7">
    <location>
        <begin position="259"/>
        <end position="280"/>
    </location>
</feature>
<proteinExistence type="predicted"/>